<keyword evidence="5" id="KW-0092">Biotin</keyword>
<evidence type="ECO:0000256" key="6">
    <source>
        <dbReference type="PROSITE-ProRule" id="PRU00409"/>
    </source>
</evidence>
<evidence type="ECO:0000256" key="1">
    <source>
        <dbReference type="ARBA" id="ARBA00001953"/>
    </source>
</evidence>
<dbReference type="Pfam" id="PF00364">
    <property type="entry name" value="Biotin_lipoyl"/>
    <property type="match status" value="1"/>
</dbReference>
<feature type="domain" description="Lipoyl-binding" evidence="7">
    <location>
        <begin position="574"/>
        <end position="650"/>
    </location>
</feature>
<dbReference type="PROSITE" id="PS50979">
    <property type="entry name" value="BC"/>
    <property type="match status" value="1"/>
</dbReference>
<dbReference type="CDD" id="cd06850">
    <property type="entry name" value="biotinyl_domain"/>
    <property type="match status" value="1"/>
</dbReference>
<dbReference type="FunFam" id="3.30.470.20:FF:000028">
    <property type="entry name" value="Methylcrotonoyl-CoA carboxylase subunit alpha, mitochondrial"/>
    <property type="match status" value="1"/>
</dbReference>
<dbReference type="InterPro" id="IPR000089">
    <property type="entry name" value="Biotin_lipoyl"/>
</dbReference>
<dbReference type="InterPro" id="IPR001882">
    <property type="entry name" value="Biotin_BS"/>
</dbReference>
<evidence type="ECO:0000259" key="8">
    <source>
        <dbReference type="PROSITE" id="PS50975"/>
    </source>
</evidence>
<dbReference type="FunFam" id="3.30.1490.20:FF:000003">
    <property type="entry name" value="acetyl-CoA carboxylase isoform X1"/>
    <property type="match status" value="1"/>
</dbReference>
<dbReference type="Pfam" id="PF02785">
    <property type="entry name" value="Biotin_carb_C"/>
    <property type="match status" value="1"/>
</dbReference>
<dbReference type="InterPro" id="IPR005482">
    <property type="entry name" value="Biotin_COase_C"/>
</dbReference>
<dbReference type="PANTHER" id="PTHR18866">
    <property type="entry name" value="CARBOXYLASE:PYRUVATE/ACETYL-COA/PROPIONYL-COA CARBOXYLASE"/>
    <property type="match status" value="1"/>
</dbReference>
<dbReference type="Gene3D" id="3.30.470.20">
    <property type="entry name" value="ATP-grasp fold, B domain"/>
    <property type="match status" value="1"/>
</dbReference>
<evidence type="ECO:0000256" key="3">
    <source>
        <dbReference type="ARBA" id="ARBA00022741"/>
    </source>
</evidence>
<dbReference type="PANTHER" id="PTHR18866:SF33">
    <property type="entry name" value="METHYLCROTONOYL-COA CARBOXYLASE SUBUNIT ALPHA, MITOCHONDRIAL-RELATED"/>
    <property type="match status" value="1"/>
</dbReference>
<dbReference type="Gene3D" id="2.40.50.100">
    <property type="match status" value="1"/>
</dbReference>
<dbReference type="RefSeq" id="WP_184193582.1">
    <property type="nucleotide sequence ID" value="NZ_BMOX01000018.1"/>
</dbReference>
<dbReference type="Proteomes" id="UP000538147">
    <property type="component" value="Unassembled WGS sequence"/>
</dbReference>
<dbReference type="PROSITE" id="PS50975">
    <property type="entry name" value="ATP_GRASP"/>
    <property type="match status" value="1"/>
</dbReference>
<keyword evidence="2 10" id="KW-0436">Ligase</keyword>
<dbReference type="InterPro" id="IPR011054">
    <property type="entry name" value="Rudment_hybrid_motif"/>
</dbReference>
<dbReference type="InterPro" id="IPR050856">
    <property type="entry name" value="Biotin_carboxylase_complex"/>
</dbReference>
<dbReference type="AlphaFoldDB" id="A0A841L0P2"/>
<dbReference type="EC" id="6.4.1.4" evidence="10"/>
<feature type="domain" description="ATP-grasp" evidence="8">
    <location>
        <begin position="118"/>
        <end position="322"/>
    </location>
</feature>
<evidence type="ECO:0000259" key="9">
    <source>
        <dbReference type="PROSITE" id="PS50979"/>
    </source>
</evidence>
<dbReference type="Pfam" id="PF00289">
    <property type="entry name" value="Biotin_carb_N"/>
    <property type="match status" value="1"/>
</dbReference>
<evidence type="ECO:0000313" key="10">
    <source>
        <dbReference type="EMBL" id="MBB6225906.1"/>
    </source>
</evidence>
<name>A0A841L0P2_9SPHN</name>
<evidence type="ECO:0000256" key="4">
    <source>
        <dbReference type="ARBA" id="ARBA00022840"/>
    </source>
</evidence>
<reference evidence="10 11" key="1">
    <citation type="submission" date="2020-08" db="EMBL/GenBank/DDBJ databases">
        <title>Genomic Encyclopedia of Type Strains, Phase IV (KMG-IV): sequencing the most valuable type-strain genomes for metagenomic binning, comparative biology and taxonomic classification.</title>
        <authorList>
            <person name="Goeker M."/>
        </authorList>
    </citation>
    <scope>NUCLEOTIDE SEQUENCE [LARGE SCALE GENOMIC DNA]</scope>
    <source>
        <strain evidence="10 11">DSM 102189</strain>
    </source>
</reference>
<dbReference type="InterPro" id="IPR016185">
    <property type="entry name" value="PreATP-grasp_dom_sf"/>
</dbReference>
<dbReference type="InterPro" id="IPR005479">
    <property type="entry name" value="CPAse_ATP-bd"/>
</dbReference>
<comment type="caution">
    <text evidence="10">The sequence shown here is derived from an EMBL/GenBank/DDBJ whole genome shotgun (WGS) entry which is preliminary data.</text>
</comment>
<dbReference type="PROSITE" id="PS00867">
    <property type="entry name" value="CPSASE_2"/>
    <property type="match status" value="1"/>
</dbReference>
<keyword evidence="11" id="KW-1185">Reference proteome</keyword>
<sequence>MKKLLIANRGEIARRIIRTAHAMGIETVALHADADAASPHVREATEAVSLGPDSARPYLNAERIIAIARQTDSQAIHPGYGFLSENADFAAAVAAAGLIFVGPPSAAIRAMALKDAAKSLMKKAGVPVTPGYQGMDQSLIRLQRAAEAIGFPLLIKAVAGGGGKGMRAVTEAAGFQDALMAAQREGEASFSNAAVLLEKLVRRPRHVEVQVFADSHGNVVHLHERDCSLQRRHQKVIEEAPAPGLSERLRHMLGVAAVTAATAIDYRNAGTVEFLLDLDDVDSHGDPAFYFMEMNTRLQVEHPVTEAITGVDLVEWQLRVARGEPLPLAQDEIQATGHAVEARLYAEDADGGFLPSTGTIEALRFPPALRVDTGIEQGSRIGLDYDPMIAKVIAQGATREEALATLTAGLDATVVTGLKSNRAFLARLASHPAFVAGDFDTGFIATHATALLPSTEPVPEVVLAFAAAALGTPPVAGASAFGQAFRLNLPLETHVRLWAGDALHAISVRAVAGRLRLAGLETIGEVALRLLPDGRHRLQSGRGYFSAYLHITPQAIEVRLDGQSWTLARQAPPKAVAGARSGQLRAPMPGRVLSLDIALGESVEVGQRLAILEAMKMEHRLLSPAVGIITALNISAGDQVADGMVLLEIG</sequence>
<evidence type="ECO:0000256" key="5">
    <source>
        <dbReference type="ARBA" id="ARBA00023267"/>
    </source>
</evidence>
<evidence type="ECO:0000313" key="11">
    <source>
        <dbReference type="Proteomes" id="UP000538147"/>
    </source>
</evidence>
<accession>A0A841L0P2</accession>
<dbReference type="PROSITE" id="PS50968">
    <property type="entry name" value="BIOTINYL_LIPOYL"/>
    <property type="match status" value="1"/>
</dbReference>
<dbReference type="SUPFAM" id="SSF51246">
    <property type="entry name" value="Rudiment single hybrid motif"/>
    <property type="match status" value="1"/>
</dbReference>
<comment type="cofactor">
    <cofactor evidence="1">
        <name>biotin</name>
        <dbReference type="ChEBI" id="CHEBI:57586"/>
    </cofactor>
</comment>
<dbReference type="GO" id="GO:0046872">
    <property type="term" value="F:metal ion binding"/>
    <property type="evidence" value="ECO:0007669"/>
    <property type="project" value="InterPro"/>
</dbReference>
<dbReference type="GO" id="GO:0005524">
    <property type="term" value="F:ATP binding"/>
    <property type="evidence" value="ECO:0007669"/>
    <property type="project" value="UniProtKB-UniRule"/>
</dbReference>
<protein>
    <submittedName>
        <fullName evidence="10">3-methylcrotonyl-CoA carboxylase alpha subunit</fullName>
        <ecNumber evidence="10">6.4.1.4</ecNumber>
    </submittedName>
</protein>
<keyword evidence="4 6" id="KW-0067">ATP-binding</keyword>
<proteinExistence type="predicted"/>
<dbReference type="InterPro" id="IPR011764">
    <property type="entry name" value="Biotin_carboxylation_dom"/>
</dbReference>
<dbReference type="Pfam" id="PF02786">
    <property type="entry name" value="CPSase_L_D2"/>
    <property type="match status" value="1"/>
</dbReference>
<dbReference type="EMBL" id="JACIIV010000001">
    <property type="protein sequence ID" value="MBB6225906.1"/>
    <property type="molecule type" value="Genomic_DNA"/>
</dbReference>
<evidence type="ECO:0000259" key="7">
    <source>
        <dbReference type="PROSITE" id="PS50968"/>
    </source>
</evidence>
<dbReference type="SUPFAM" id="SSF56059">
    <property type="entry name" value="Glutathione synthetase ATP-binding domain-like"/>
    <property type="match status" value="1"/>
</dbReference>
<keyword evidence="3 6" id="KW-0547">Nucleotide-binding</keyword>
<evidence type="ECO:0000256" key="2">
    <source>
        <dbReference type="ARBA" id="ARBA00022598"/>
    </source>
</evidence>
<dbReference type="InterPro" id="IPR011761">
    <property type="entry name" value="ATP-grasp"/>
</dbReference>
<dbReference type="InterPro" id="IPR005481">
    <property type="entry name" value="BC-like_N"/>
</dbReference>
<feature type="domain" description="Biotin carboxylation" evidence="9">
    <location>
        <begin position="1"/>
        <end position="449"/>
    </location>
</feature>
<dbReference type="SUPFAM" id="SSF51230">
    <property type="entry name" value="Single hybrid motif"/>
    <property type="match status" value="1"/>
</dbReference>
<organism evidence="10 11">
    <name type="scientific">Polymorphobacter multimanifer</name>
    <dbReference type="NCBI Taxonomy" id="1070431"/>
    <lineage>
        <taxon>Bacteria</taxon>
        <taxon>Pseudomonadati</taxon>
        <taxon>Pseudomonadota</taxon>
        <taxon>Alphaproteobacteria</taxon>
        <taxon>Sphingomonadales</taxon>
        <taxon>Sphingosinicellaceae</taxon>
        <taxon>Polymorphobacter</taxon>
    </lineage>
</organism>
<dbReference type="InterPro" id="IPR011053">
    <property type="entry name" value="Single_hybrid_motif"/>
</dbReference>
<dbReference type="GO" id="GO:0004485">
    <property type="term" value="F:methylcrotonoyl-CoA carboxylase activity"/>
    <property type="evidence" value="ECO:0007669"/>
    <property type="project" value="UniProtKB-EC"/>
</dbReference>
<dbReference type="SMART" id="SM00878">
    <property type="entry name" value="Biotin_carb_C"/>
    <property type="match status" value="1"/>
</dbReference>
<dbReference type="SUPFAM" id="SSF52440">
    <property type="entry name" value="PreATP-grasp domain"/>
    <property type="match status" value="1"/>
</dbReference>
<dbReference type="PROSITE" id="PS00188">
    <property type="entry name" value="BIOTIN"/>
    <property type="match status" value="1"/>
</dbReference>
<gene>
    <name evidence="10" type="ORF">FHS79_000057</name>
</gene>